<dbReference type="EMBL" id="AP029265">
    <property type="protein sequence ID" value="BFF97666.1"/>
    <property type="molecule type" value="Genomic_DNA"/>
</dbReference>
<feature type="region of interest" description="Disordered" evidence="1">
    <location>
        <begin position="97"/>
        <end position="127"/>
    </location>
</feature>
<feature type="region of interest" description="Disordered" evidence="1">
    <location>
        <begin position="286"/>
        <end position="360"/>
    </location>
</feature>
<evidence type="ECO:0000256" key="1">
    <source>
        <dbReference type="SAM" id="MobiDB-lite"/>
    </source>
</evidence>
<proteinExistence type="predicted"/>
<dbReference type="AlphaFoldDB" id="A0AAU9FQ68"/>
<feature type="chain" id="PRO_5044009491" evidence="2">
    <location>
        <begin position="24"/>
        <end position="360"/>
    </location>
</feature>
<sequence>MRSKNQLYILLLALLCGVTTTHGYPKIDSPWRQLNDLGFADGPYGDGDGEYRENWAGITVSPDCITLAPTAQNPPMEPTGPLTTTTTCYPPMESIPAPPTPPSTSTTVCEYPPQAATPPSEPLRPFWHQDNIDESEERRKEMRVMLQHIYVAQARVQLEATEIKKAQGVASSALAQLEETTNQVRTITASLHTAQQSVAAAAIRAQIAQLQVAAHNQLLFAARQDLDSLSSQMVGLQAAEGIVQPKLNVDLSALLDKLKQPLQQFDRPTPVPTILANLPALGFYPQQQKPQQQQQNQQQSVPQWQQQNGVGGGQVLSPGDAPTGGQAVDRSNRPVAFPNEMNEVPGQPNVDNSDKRWYDI</sequence>
<evidence type="ECO:0000256" key="2">
    <source>
        <dbReference type="SAM" id="SignalP"/>
    </source>
</evidence>
<evidence type="ECO:0000313" key="4">
    <source>
        <dbReference type="Proteomes" id="UP001500889"/>
    </source>
</evidence>
<gene>
    <name evidence="3" type="ORF">DMAD_06035</name>
</gene>
<reference evidence="3 4" key="1">
    <citation type="submission" date="2024-02" db="EMBL/GenBank/DDBJ databases">
        <title>A chromosome-level genome assembly of Drosophila madeirensis, a fruit fly species endemic to Madeira island.</title>
        <authorList>
            <person name="Tomihara K."/>
            <person name="Llopart A."/>
            <person name="Yamamoto D."/>
        </authorList>
    </citation>
    <scope>NUCLEOTIDE SEQUENCE [LARGE SCALE GENOMIC DNA]</scope>
    <source>
        <strain evidence="3 4">RF1</strain>
    </source>
</reference>
<protein>
    <submittedName>
        <fullName evidence="3">Bromodomain-containing protein</fullName>
    </submittedName>
</protein>
<evidence type="ECO:0000313" key="3">
    <source>
        <dbReference type="EMBL" id="BFF97666.1"/>
    </source>
</evidence>
<feature type="compositionally biased region" description="Low complexity" evidence="1">
    <location>
        <begin position="286"/>
        <end position="308"/>
    </location>
</feature>
<feature type="signal peptide" evidence="2">
    <location>
        <begin position="1"/>
        <end position="23"/>
    </location>
</feature>
<name>A0AAU9FQ68_DROMD</name>
<accession>A0AAU9FQ68</accession>
<keyword evidence="4" id="KW-1185">Reference proteome</keyword>
<keyword evidence="2" id="KW-0732">Signal</keyword>
<organism evidence="3 4">
    <name type="scientific">Drosophila madeirensis</name>
    <name type="common">Fruit fly</name>
    <dbReference type="NCBI Taxonomy" id="30013"/>
    <lineage>
        <taxon>Eukaryota</taxon>
        <taxon>Metazoa</taxon>
        <taxon>Ecdysozoa</taxon>
        <taxon>Arthropoda</taxon>
        <taxon>Hexapoda</taxon>
        <taxon>Insecta</taxon>
        <taxon>Pterygota</taxon>
        <taxon>Neoptera</taxon>
        <taxon>Endopterygota</taxon>
        <taxon>Diptera</taxon>
        <taxon>Brachycera</taxon>
        <taxon>Muscomorpha</taxon>
        <taxon>Ephydroidea</taxon>
        <taxon>Drosophilidae</taxon>
        <taxon>Drosophila</taxon>
        <taxon>Sophophora</taxon>
    </lineage>
</organism>
<dbReference type="Proteomes" id="UP001500889">
    <property type="component" value="Chromosome J"/>
</dbReference>